<reference evidence="3" key="1">
    <citation type="submission" date="2020-11" db="EMBL/GenBank/DDBJ databases">
        <title>Nocardia NEAU-351.nov., a novel actinomycete isolated from the cow dung.</title>
        <authorList>
            <person name="Zhang X."/>
        </authorList>
    </citation>
    <scope>NUCLEOTIDE SEQUENCE</scope>
    <source>
        <strain evidence="3">NEAU-351</strain>
    </source>
</reference>
<dbReference type="PANTHER" id="PTHR33744:SF1">
    <property type="entry name" value="DNA-BINDING TRANSCRIPTIONAL ACTIVATOR ADER"/>
    <property type="match status" value="1"/>
</dbReference>
<dbReference type="PANTHER" id="PTHR33744">
    <property type="entry name" value="CARBOHYDRATE DIACID REGULATOR"/>
    <property type="match status" value="1"/>
</dbReference>
<protein>
    <submittedName>
        <fullName evidence="3">Helix-turn-helix domain-containing protein</fullName>
    </submittedName>
</protein>
<evidence type="ECO:0000259" key="2">
    <source>
        <dbReference type="Pfam" id="PF13556"/>
    </source>
</evidence>
<dbReference type="Gene3D" id="1.10.10.2840">
    <property type="entry name" value="PucR C-terminal helix-turn-helix domain"/>
    <property type="match status" value="1"/>
</dbReference>
<evidence type="ECO:0000256" key="1">
    <source>
        <dbReference type="SAM" id="MobiDB-lite"/>
    </source>
</evidence>
<evidence type="ECO:0000313" key="4">
    <source>
        <dbReference type="Proteomes" id="UP000655751"/>
    </source>
</evidence>
<dbReference type="InterPro" id="IPR051448">
    <property type="entry name" value="CdaR-like_regulators"/>
</dbReference>
<dbReference type="Proteomes" id="UP000655751">
    <property type="component" value="Unassembled WGS sequence"/>
</dbReference>
<dbReference type="EMBL" id="JADMLG010000003">
    <property type="protein sequence ID" value="MBH0776553.1"/>
    <property type="molecule type" value="Genomic_DNA"/>
</dbReference>
<dbReference type="AlphaFoldDB" id="A0A931IB18"/>
<dbReference type="RefSeq" id="WP_196148886.1">
    <property type="nucleotide sequence ID" value="NZ_JADMLG010000003.1"/>
</dbReference>
<dbReference type="InterPro" id="IPR042070">
    <property type="entry name" value="PucR_C-HTH_sf"/>
</dbReference>
<feature type="region of interest" description="Disordered" evidence="1">
    <location>
        <begin position="26"/>
        <end position="54"/>
    </location>
</feature>
<proteinExistence type="predicted"/>
<evidence type="ECO:0000313" key="3">
    <source>
        <dbReference type="EMBL" id="MBH0776553.1"/>
    </source>
</evidence>
<gene>
    <name evidence="3" type="ORF">IT779_09685</name>
</gene>
<dbReference type="Pfam" id="PF13556">
    <property type="entry name" value="HTH_30"/>
    <property type="match status" value="1"/>
</dbReference>
<accession>A0A931IB18</accession>
<dbReference type="InterPro" id="IPR025736">
    <property type="entry name" value="PucR_C-HTH_dom"/>
</dbReference>
<sequence length="299" mass="31355">MVSERSAPVRDPRHAADAAAGLLELPSHEPDSEHVCPEFHGPAEFHRPAESDAVRPEPTITVAAPDRPRPAATAATVASDTYHVLALRARHAANSAETGAVGDRPTVLLLDELRNRCGAGIVGDLALGAGTVLVPATGLGDADLDAAVAAAGRATGLAVLAAAVRADLADLRTADKHANELLELADALGRDAGTYRFDDLALEYQLTRPGWARDRLTASIAPLRPELTATLDQYLRHNGDAVATARAMNLPHVSVTAHLGDIARLTGLEPLVPADLWRLHSALIARTGSRRGDERAHAG</sequence>
<comment type="caution">
    <text evidence="3">The sequence shown here is derived from an EMBL/GenBank/DDBJ whole genome shotgun (WGS) entry which is preliminary data.</text>
</comment>
<name>A0A931IB18_9NOCA</name>
<organism evidence="3 4">
    <name type="scientific">Nocardia bovistercoris</name>
    <dbReference type="NCBI Taxonomy" id="2785916"/>
    <lineage>
        <taxon>Bacteria</taxon>
        <taxon>Bacillati</taxon>
        <taxon>Actinomycetota</taxon>
        <taxon>Actinomycetes</taxon>
        <taxon>Mycobacteriales</taxon>
        <taxon>Nocardiaceae</taxon>
        <taxon>Nocardia</taxon>
    </lineage>
</organism>
<keyword evidence="4" id="KW-1185">Reference proteome</keyword>
<feature type="domain" description="PucR C-terminal helix-turn-helix" evidence="2">
    <location>
        <begin position="227"/>
        <end position="285"/>
    </location>
</feature>